<feature type="domain" description="HTH arsR-type" evidence="4">
    <location>
        <begin position="8"/>
        <end position="101"/>
    </location>
</feature>
<dbReference type="InterPro" id="IPR036390">
    <property type="entry name" value="WH_DNA-bd_sf"/>
</dbReference>
<dbReference type="SMART" id="SM00418">
    <property type="entry name" value="HTH_ARSR"/>
    <property type="match status" value="1"/>
</dbReference>
<gene>
    <name evidence="5" type="ORF">NG54_13155</name>
</gene>
<dbReference type="AlphaFoldDB" id="A0A0A6VE61"/>
<dbReference type="STRING" id="363870.NG54_13155"/>
<sequence>MTNFKCSLDILNECIPVFEMLKDRQRQQILVHLTEKGPLTVNEIVELSDLSRPAISHHLKLLLQSDLVTFNKIGTQRIYRAVLQPSILKLQELVDSLQRDL</sequence>
<dbReference type="InterPro" id="IPR036388">
    <property type="entry name" value="WH-like_DNA-bd_sf"/>
</dbReference>
<dbReference type="SUPFAM" id="SSF46785">
    <property type="entry name" value="Winged helix' DNA-binding domain"/>
    <property type="match status" value="1"/>
</dbReference>
<accession>A0A0A6VE61</accession>
<evidence type="ECO:0000313" key="6">
    <source>
        <dbReference type="Proteomes" id="UP000030588"/>
    </source>
</evidence>
<evidence type="ECO:0000256" key="3">
    <source>
        <dbReference type="ARBA" id="ARBA00023163"/>
    </source>
</evidence>
<evidence type="ECO:0000313" key="5">
    <source>
        <dbReference type="EMBL" id="KHD84814.1"/>
    </source>
</evidence>
<dbReference type="RefSeq" id="WP_035355283.1">
    <property type="nucleotide sequence ID" value="NZ_JRUN01000041.1"/>
</dbReference>
<evidence type="ECO:0000259" key="4">
    <source>
        <dbReference type="PROSITE" id="PS50987"/>
    </source>
</evidence>
<dbReference type="CDD" id="cd00090">
    <property type="entry name" value="HTH_ARSR"/>
    <property type="match status" value="1"/>
</dbReference>
<organism evidence="5 6">
    <name type="scientific">Heyndrickxia ginsengihumi</name>
    <dbReference type="NCBI Taxonomy" id="363870"/>
    <lineage>
        <taxon>Bacteria</taxon>
        <taxon>Bacillati</taxon>
        <taxon>Bacillota</taxon>
        <taxon>Bacilli</taxon>
        <taxon>Bacillales</taxon>
        <taxon>Bacillaceae</taxon>
        <taxon>Heyndrickxia</taxon>
    </lineage>
</organism>
<dbReference type="InterPro" id="IPR001845">
    <property type="entry name" value="HTH_ArsR_DNA-bd_dom"/>
</dbReference>
<dbReference type="InterPro" id="IPR011991">
    <property type="entry name" value="ArsR-like_HTH"/>
</dbReference>
<dbReference type="GO" id="GO:0003677">
    <property type="term" value="F:DNA binding"/>
    <property type="evidence" value="ECO:0007669"/>
    <property type="project" value="UniProtKB-KW"/>
</dbReference>
<protein>
    <submittedName>
        <fullName evidence="5">ArsR family transcriptional regulator</fullName>
    </submittedName>
</protein>
<dbReference type="Proteomes" id="UP000030588">
    <property type="component" value="Unassembled WGS sequence"/>
</dbReference>
<dbReference type="InterPro" id="IPR051011">
    <property type="entry name" value="Metal_resp_trans_reg"/>
</dbReference>
<dbReference type="PANTHER" id="PTHR43132">
    <property type="entry name" value="ARSENICAL RESISTANCE OPERON REPRESSOR ARSR-RELATED"/>
    <property type="match status" value="1"/>
</dbReference>
<dbReference type="PANTHER" id="PTHR43132:SF2">
    <property type="entry name" value="ARSENICAL RESISTANCE OPERON REPRESSOR ARSR-RELATED"/>
    <property type="match status" value="1"/>
</dbReference>
<dbReference type="Pfam" id="PF01022">
    <property type="entry name" value="HTH_5"/>
    <property type="match status" value="1"/>
</dbReference>
<keyword evidence="2" id="KW-0238">DNA-binding</keyword>
<reference evidence="5 6" key="1">
    <citation type="submission" date="2014-10" db="EMBL/GenBank/DDBJ databases">
        <title>Draft genome of phytase producing Bacillus ginsengihumi strain M2.11.</title>
        <authorList>
            <person name="Toymentseva A."/>
            <person name="Boulygina E.A."/>
            <person name="Kazakov S.V."/>
            <person name="Kayumov I."/>
            <person name="Suleimanova A.D."/>
            <person name="Mardanova A.M."/>
            <person name="Maria S.N."/>
            <person name="Sergey M.Y."/>
            <person name="Sharipova M.R."/>
        </authorList>
    </citation>
    <scope>NUCLEOTIDE SEQUENCE [LARGE SCALE GENOMIC DNA]</scope>
    <source>
        <strain evidence="5 6">M2.11</strain>
    </source>
</reference>
<dbReference type="PRINTS" id="PR00778">
    <property type="entry name" value="HTHARSR"/>
</dbReference>
<dbReference type="Gene3D" id="1.10.10.10">
    <property type="entry name" value="Winged helix-like DNA-binding domain superfamily/Winged helix DNA-binding domain"/>
    <property type="match status" value="1"/>
</dbReference>
<dbReference type="EMBL" id="JRUN01000041">
    <property type="protein sequence ID" value="KHD84814.1"/>
    <property type="molecule type" value="Genomic_DNA"/>
</dbReference>
<name>A0A0A6VE61_9BACI</name>
<dbReference type="OrthoDB" id="9798835at2"/>
<dbReference type="NCBIfam" id="NF033788">
    <property type="entry name" value="HTH_metalloreg"/>
    <property type="match status" value="1"/>
</dbReference>
<evidence type="ECO:0000256" key="2">
    <source>
        <dbReference type="ARBA" id="ARBA00023125"/>
    </source>
</evidence>
<keyword evidence="1" id="KW-0805">Transcription regulation</keyword>
<proteinExistence type="predicted"/>
<comment type="caution">
    <text evidence="5">The sequence shown here is derived from an EMBL/GenBank/DDBJ whole genome shotgun (WGS) entry which is preliminary data.</text>
</comment>
<dbReference type="GO" id="GO:0003700">
    <property type="term" value="F:DNA-binding transcription factor activity"/>
    <property type="evidence" value="ECO:0007669"/>
    <property type="project" value="InterPro"/>
</dbReference>
<keyword evidence="3" id="KW-0804">Transcription</keyword>
<evidence type="ECO:0000256" key="1">
    <source>
        <dbReference type="ARBA" id="ARBA00023015"/>
    </source>
</evidence>
<dbReference type="PROSITE" id="PS50987">
    <property type="entry name" value="HTH_ARSR_2"/>
    <property type="match status" value="1"/>
</dbReference>